<dbReference type="GO" id="GO:0003882">
    <property type="term" value="F:CDP-diacylglycerol-serine O-phosphatidyltransferase activity"/>
    <property type="evidence" value="ECO:0007669"/>
    <property type="project" value="UniProtKB-EC"/>
</dbReference>
<dbReference type="EMBL" id="CP048877">
    <property type="protein sequence ID" value="QIJ70984.1"/>
    <property type="molecule type" value="Genomic_DNA"/>
</dbReference>
<keyword evidence="17" id="KW-1185">Reference proteome</keyword>
<gene>
    <name evidence="16" type="primary">pssA</name>
    <name evidence="16" type="ORF">G4V39_01265</name>
</gene>
<dbReference type="InterPro" id="IPR004533">
    <property type="entry name" value="CDP-diaglyc--ser_O-PTrfase"/>
</dbReference>
<comment type="catalytic activity">
    <reaction evidence="1">
        <text>a CDP-1,2-diacyl-sn-glycerol + L-serine = a 1,2-diacyl-sn-glycero-3-phospho-L-serine + CMP + H(+)</text>
        <dbReference type="Rhea" id="RHEA:16913"/>
        <dbReference type="ChEBI" id="CHEBI:15378"/>
        <dbReference type="ChEBI" id="CHEBI:33384"/>
        <dbReference type="ChEBI" id="CHEBI:57262"/>
        <dbReference type="ChEBI" id="CHEBI:58332"/>
        <dbReference type="ChEBI" id="CHEBI:60377"/>
        <dbReference type="EC" id="2.7.8.8"/>
    </reaction>
</comment>
<accession>A0A6G7PTH7</accession>
<keyword evidence="12" id="KW-0594">Phospholipid biosynthesis</keyword>
<evidence type="ECO:0000313" key="17">
    <source>
        <dbReference type="Proteomes" id="UP000502179"/>
    </source>
</evidence>
<reference evidence="16 17" key="1">
    <citation type="submission" date="2020-02" db="EMBL/GenBank/DDBJ databases">
        <title>Genome analysis of Thermosulfuriphilus ammonigenes ST65T, an anaerobic thermophilic chemolithoautotrophic bacterium isolated from a deep-sea hydrothermal vent.</title>
        <authorList>
            <person name="Slobodkina G."/>
            <person name="Allioux M."/>
            <person name="Merkel A."/>
            <person name="Alain K."/>
            <person name="Jebbar M."/>
            <person name="Slobodkin A."/>
        </authorList>
    </citation>
    <scope>NUCLEOTIDE SEQUENCE [LARGE SCALE GENOMIC DNA]</scope>
    <source>
        <strain evidence="16 17">ST65</strain>
    </source>
</reference>
<keyword evidence="6" id="KW-0444">Lipid biosynthesis</keyword>
<organism evidence="16 17">
    <name type="scientific">Thermosulfuriphilus ammonigenes</name>
    <dbReference type="NCBI Taxonomy" id="1936021"/>
    <lineage>
        <taxon>Bacteria</taxon>
        <taxon>Pseudomonadati</taxon>
        <taxon>Thermodesulfobacteriota</taxon>
        <taxon>Thermodesulfobacteria</taxon>
        <taxon>Thermodesulfobacteriales</taxon>
        <taxon>Thermodesulfobacteriaceae</taxon>
        <taxon>Thermosulfuriphilus</taxon>
    </lineage>
</organism>
<proteinExistence type="inferred from homology"/>
<evidence type="ECO:0000256" key="2">
    <source>
        <dbReference type="ARBA" id="ARBA00004127"/>
    </source>
</evidence>
<name>A0A6G7PTH7_9BACT</name>
<dbReference type="InterPro" id="IPR050324">
    <property type="entry name" value="CDP-alcohol_PTase-I"/>
</dbReference>
<dbReference type="InterPro" id="IPR000462">
    <property type="entry name" value="CDP-OH_P_trans"/>
</dbReference>
<keyword evidence="13" id="KW-1208">Phospholipid metabolism</keyword>
<evidence type="ECO:0000256" key="9">
    <source>
        <dbReference type="ARBA" id="ARBA00022989"/>
    </source>
</evidence>
<evidence type="ECO:0000256" key="12">
    <source>
        <dbReference type="ARBA" id="ARBA00023209"/>
    </source>
</evidence>
<comment type="subcellular location">
    <subcellularLocation>
        <location evidence="2">Endomembrane system</location>
        <topology evidence="2">Multi-pass membrane protein</topology>
    </subcellularLocation>
</comment>
<dbReference type="PROSITE" id="PS00379">
    <property type="entry name" value="CDP_ALCOHOL_P_TRANSF"/>
    <property type="match status" value="1"/>
</dbReference>
<dbReference type="InterPro" id="IPR043130">
    <property type="entry name" value="CDP-OH_PTrfase_TM_dom"/>
</dbReference>
<dbReference type="PANTHER" id="PTHR14269">
    <property type="entry name" value="CDP-DIACYLGLYCEROL--GLYCEROL-3-PHOSPHATE 3-PHOSPHATIDYLTRANSFERASE-RELATED"/>
    <property type="match status" value="1"/>
</dbReference>
<evidence type="ECO:0000256" key="3">
    <source>
        <dbReference type="ARBA" id="ARBA00010441"/>
    </source>
</evidence>
<evidence type="ECO:0000256" key="10">
    <source>
        <dbReference type="ARBA" id="ARBA00023098"/>
    </source>
</evidence>
<keyword evidence="11" id="KW-0472">Membrane</keyword>
<dbReference type="NCBIfam" id="TIGR00473">
    <property type="entry name" value="pssA"/>
    <property type="match status" value="1"/>
</dbReference>
<evidence type="ECO:0000313" key="16">
    <source>
        <dbReference type="EMBL" id="QIJ70984.1"/>
    </source>
</evidence>
<evidence type="ECO:0000256" key="11">
    <source>
        <dbReference type="ARBA" id="ARBA00023136"/>
    </source>
</evidence>
<evidence type="ECO:0000256" key="14">
    <source>
        <dbReference type="ARBA" id="ARBA00032361"/>
    </source>
</evidence>
<dbReference type="RefSeq" id="WP_166031207.1">
    <property type="nucleotide sequence ID" value="NZ_CP048877.1"/>
</dbReference>
<dbReference type="GO" id="GO:0008654">
    <property type="term" value="P:phospholipid biosynthetic process"/>
    <property type="evidence" value="ECO:0007669"/>
    <property type="project" value="UniProtKB-KW"/>
</dbReference>
<dbReference type="Pfam" id="PF01066">
    <property type="entry name" value="CDP-OH_P_transf"/>
    <property type="match status" value="1"/>
</dbReference>
<dbReference type="PANTHER" id="PTHR14269:SF61">
    <property type="entry name" value="CDP-DIACYLGLYCEROL--SERINE O-PHOSPHATIDYLTRANSFERASE"/>
    <property type="match status" value="1"/>
</dbReference>
<dbReference type="InterPro" id="IPR048254">
    <property type="entry name" value="CDP_ALCOHOL_P_TRANSF_CS"/>
</dbReference>
<keyword evidence="7 15" id="KW-0808">Transferase</keyword>
<evidence type="ECO:0000256" key="6">
    <source>
        <dbReference type="ARBA" id="ARBA00022516"/>
    </source>
</evidence>
<protein>
    <recommendedName>
        <fullName evidence="5">CDP-diacylglycerol--serine O-phosphatidyltransferase</fullName>
        <ecNumber evidence="4">2.7.8.8</ecNumber>
    </recommendedName>
    <alternativeName>
        <fullName evidence="14">Phosphatidylserine synthase</fullName>
    </alternativeName>
</protein>
<dbReference type="Gene3D" id="1.20.120.1760">
    <property type="match status" value="1"/>
</dbReference>
<evidence type="ECO:0000256" key="15">
    <source>
        <dbReference type="RuleBase" id="RU003750"/>
    </source>
</evidence>
<evidence type="ECO:0000256" key="7">
    <source>
        <dbReference type="ARBA" id="ARBA00022679"/>
    </source>
</evidence>
<dbReference type="Proteomes" id="UP000502179">
    <property type="component" value="Chromosome"/>
</dbReference>
<keyword evidence="9" id="KW-1133">Transmembrane helix</keyword>
<dbReference type="GO" id="GO:0016020">
    <property type="term" value="C:membrane"/>
    <property type="evidence" value="ECO:0007669"/>
    <property type="project" value="InterPro"/>
</dbReference>
<dbReference type="KEGG" id="tav:G4V39_01265"/>
<sequence>MSVSRERHYRKGQEPPSRKGVFLLPSLFTTASLFSGFYALIAAINGDFLRAAVAVICAAIFDILDGRVARATHTVSRFGTEYDSLSDLVSFGVAPAILAFLWALKPYGRFGWLAAFLYVATTALRLARFNIQTGIDRRFFVGLPSPAAAGMVATSVLFSHYLGADGPVKHISVLAMIYLLSYLMVSNIRYYSFKTLGFLNQRPFYTLVAFVLIFIVVATEPQVTLFFLAAAYVLSGPLLFLSYLLRRRREESSAATS</sequence>
<comment type="similarity">
    <text evidence="3 15">Belongs to the CDP-alcohol phosphatidyltransferase class-I family.</text>
</comment>
<dbReference type="EC" id="2.7.8.8" evidence="4"/>
<keyword evidence="8" id="KW-0812">Transmembrane</keyword>
<keyword evidence="10" id="KW-0443">Lipid metabolism</keyword>
<evidence type="ECO:0000256" key="4">
    <source>
        <dbReference type="ARBA" id="ARBA00013174"/>
    </source>
</evidence>
<evidence type="ECO:0000256" key="8">
    <source>
        <dbReference type="ARBA" id="ARBA00022692"/>
    </source>
</evidence>
<dbReference type="GO" id="GO:0012505">
    <property type="term" value="C:endomembrane system"/>
    <property type="evidence" value="ECO:0007669"/>
    <property type="project" value="UniProtKB-SubCell"/>
</dbReference>
<dbReference type="AlphaFoldDB" id="A0A6G7PTH7"/>
<evidence type="ECO:0000256" key="5">
    <source>
        <dbReference type="ARBA" id="ARBA00017171"/>
    </source>
</evidence>
<evidence type="ECO:0000256" key="1">
    <source>
        <dbReference type="ARBA" id="ARBA00000287"/>
    </source>
</evidence>
<evidence type="ECO:0000256" key="13">
    <source>
        <dbReference type="ARBA" id="ARBA00023264"/>
    </source>
</evidence>